<keyword evidence="2" id="KW-0964">Secreted</keyword>
<comment type="subcellular location">
    <subcellularLocation>
        <location evidence="1">Secreted</location>
    </subcellularLocation>
</comment>
<dbReference type="PROSITE" id="PS51257">
    <property type="entry name" value="PROKAR_LIPOPROTEIN"/>
    <property type="match status" value="1"/>
</dbReference>
<evidence type="ECO:0000256" key="2">
    <source>
        <dbReference type="ARBA" id="ARBA00022525"/>
    </source>
</evidence>
<dbReference type="Pfam" id="PF02950">
    <property type="entry name" value="Conotoxin"/>
    <property type="match status" value="1"/>
</dbReference>
<dbReference type="GO" id="GO:0008200">
    <property type="term" value="F:ion channel inhibitor activity"/>
    <property type="evidence" value="ECO:0007669"/>
    <property type="project" value="InterPro"/>
</dbReference>
<protein>
    <submittedName>
        <fullName evidence="4">Conotoxin Di6.1</fullName>
    </submittedName>
</protein>
<keyword evidence="3" id="KW-0732">Signal</keyword>
<name>M9PQB4_CONDI</name>
<feature type="signal peptide" evidence="3">
    <location>
        <begin position="1"/>
        <end position="22"/>
    </location>
</feature>
<accession>M9PQB4</accession>
<organism evidence="4">
    <name type="scientific">Conus distans</name>
    <name type="common">Distant cone</name>
    <dbReference type="NCBI Taxonomy" id="72281"/>
    <lineage>
        <taxon>Eukaryota</taxon>
        <taxon>Metazoa</taxon>
        <taxon>Spiralia</taxon>
        <taxon>Lophotrochozoa</taxon>
        <taxon>Mollusca</taxon>
        <taxon>Gastropoda</taxon>
        <taxon>Caenogastropoda</taxon>
        <taxon>Neogastropoda</taxon>
        <taxon>Conoidea</taxon>
        <taxon>Conidae</taxon>
        <taxon>Conus</taxon>
        <taxon>Fraterconus</taxon>
    </lineage>
</organism>
<evidence type="ECO:0000313" key="4">
    <source>
        <dbReference type="EMBL" id="AGG19136.1"/>
    </source>
</evidence>
<dbReference type="EMBL" id="JX000434">
    <property type="protein sequence ID" value="AGG19136.1"/>
    <property type="molecule type" value="mRNA"/>
</dbReference>
<reference evidence="4" key="1">
    <citation type="submission" date="2012-04" db="EMBL/GenBank/DDBJ databases">
        <authorList>
            <person name="Wu C."/>
            <person name="Liu Z."/>
            <person name="Dai Q."/>
        </authorList>
    </citation>
    <scope>NUCLEOTIDE SEQUENCE</scope>
</reference>
<sequence>MKLTCMVIIAVLFLAACQLIIADYSRDMQEHPADRSRIKMKNFRRPTLTKRCVSPGGVCQHKDECCSDRCEQSAIVSICKQR</sequence>
<feature type="chain" id="PRO_5004101938" evidence="3">
    <location>
        <begin position="23"/>
        <end position="82"/>
    </location>
</feature>
<evidence type="ECO:0000256" key="1">
    <source>
        <dbReference type="ARBA" id="ARBA00004613"/>
    </source>
</evidence>
<dbReference type="GO" id="GO:0005576">
    <property type="term" value="C:extracellular region"/>
    <property type="evidence" value="ECO:0007669"/>
    <property type="project" value="UniProtKB-SubCell"/>
</dbReference>
<dbReference type="InterPro" id="IPR004214">
    <property type="entry name" value="Conotoxin"/>
</dbReference>
<evidence type="ECO:0000256" key="3">
    <source>
        <dbReference type="SAM" id="SignalP"/>
    </source>
</evidence>
<dbReference type="AlphaFoldDB" id="M9PQB4"/>
<proteinExistence type="evidence at transcript level"/>